<organism evidence="1">
    <name type="scientific">Streptomyces haneummycinicus</name>
    <dbReference type="NCBI Taxonomy" id="3074435"/>
    <lineage>
        <taxon>Bacteria</taxon>
        <taxon>Bacillati</taxon>
        <taxon>Actinomycetota</taxon>
        <taxon>Actinomycetes</taxon>
        <taxon>Kitasatosporales</taxon>
        <taxon>Streptomycetaceae</taxon>
        <taxon>Streptomyces</taxon>
    </lineage>
</organism>
<dbReference type="AlphaFoldDB" id="A0AAT9H9A8"/>
<dbReference type="EMBL" id="AP035768">
    <property type="protein sequence ID" value="BFO13977.1"/>
    <property type="molecule type" value="Genomic_DNA"/>
</dbReference>
<protein>
    <submittedName>
        <fullName evidence="1">Uncharacterized protein</fullName>
    </submittedName>
</protein>
<proteinExistence type="predicted"/>
<gene>
    <name evidence="1" type="ORF">SHKM778_03650</name>
</gene>
<sequence>MAFCSTPAVSFIEAATFCGPRPFFAFFAKTMPMSARTSAISTFAAKDSRKQSARFQWLQVRMP</sequence>
<evidence type="ECO:0000313" key="1">
    <source>
        <dbReference type="EMBL" id="BFO13977.1"/>
    </source>
</evidence>
<accession>A0AAT9H9A8</accession>
<reference evidence="1" key="1">
    <citation type="submission" date="2024-06" db="EMBL/GenBank/DDBJ databases">
        <authorList>
            <consortium name="consrtm"/>
            <person name="Uemura M."/>
            <person name="Terahara T."/>
        </authorList>
    </citation>
    <scope>NUCLEOTIDE SEQUENCE</scope>
    <source>
        <strain evidence="1">KM77-8</strain>
    </source>
</reference>
<reference evidence="1" key="2">
    <citation type="submission" date="2024-07" db="EMBL/GenBank/DDBJ databases">
        <title>Streptomyces haneummycinica sp. nov., a new antibiotic-producing actinobacterium isolated from marine sediment.</title>
        <authorList>
            <person name="Uemura M."/>
            <person name="Hamada M."/>
            <person name="Hirano S."/>
            <person name="Kobayashi K."/>
            <person name="Ohshiro T."/>
            <person name="Kobayashi T."/>
            <person name="Terahara T."/>
        </authorList>
    </citation>
    <scope>NUCLEOTIDE SEQUENCE</scope>
    <source>
        <strain evidence="1">KM77-8</strain>
    </source>
</reference>
<name>A0AAT9H9A8_9ACTN</name>